<evidence type="ECO:0000256" key="2">
    <source>
        <dbReference type="ARBA" id="ARBA00023125"/>
    </source>
</evidence>
<dbReference type="CDD" id="cd06267">
    <property type="entry name" value="PBP1_LacI_sugar_binding-like"/>
    <property type="match status" value="1"/>
</dbReference>
<dbReference type="Gene3D" id="1.10.260.40">
    <property type="entry name" value="lambda repressor-like DNA-binding domains"/>
    <property type="match status" value="1"/>
</dbReference>
<dbReference type="PROSITE" id="PS50932">
    <property type="entry name" value="HTH_LACI_2"/>
    <property type="match status" value="1"/>
</dbReference>
<dbReference type="GO" id="GO:0003700">
    <property type="term" value="F:DNA-binding transcription factor activity"/>
    <property type="evidence" value="ECO:0007669"/>
    <property type="project" value="TreeGrafter"/>
</dbReference>
<evidence type="ECO:0000256" key="4">
    <source>
        <dbReference type="SAM" id="MobiDB-lite"/>
    </source>
</evidence>
<proteinExistence type="predicted"/>
<evidence type="ECO:0000256" key="3">
    <source>
        <dbReference type="ARBA" id="ARBA00023163"/>
    </source>
</evidence>
<evidence type="ECO:0000256" key="1">
    <source>
        <dbReference type="ARBA" id="ARBA00023015"/>
    </source>
</evidence>
<name>A0A2N5XZ75_9GAMM</name>
<dbReference type="GO" id="GO:0000976">
    <property type="term" value="F:transcription cis-regulatory region binding"/>
    <property type="evidence" value="ECO:0007669"/>
    <property type="project" value="TreeGrafter"/>
</dbReference>
<dbReference type="Pfam" id="PF00356">
    <property type="entry name" value="LacI"/>
    <property type="match status" value="1"/>
</dbReference>
<feature type="domain" description="HTH lacI-type" evidence="5">
    <location>
        <begin position="14"/>
        <end position="68"/>
    </location>
</feature>
<evidence type="ECO:0000313" key="7">
    <source>
        <dbReference type="Proteomes" id="UP000234845"/>
    </source>
</evidence>
<keyword evidence="7" id="KW-1185">Reference proteome</keyword>
<dbReference type="Proteomes" id="UP000234845">
    <property type="component" value="Unassembled WGS sequence"/>
</dbReference>
<dbReference type="InterPro" id="IPR028082">
    <property type="entry name" value="Peripla_BP_I"/>
</dbReference>
<organism evidence="6 7">
    <name type="scientific">Kineobactrum sediminis</name>
    <dbReference type="NCBI Taxonomy" id="1905677"/>
    <lineage>
        <taxon>Bacteria</taxon>
        <taxon>Pseudomonadati</taxon>
        <taxon>Pseudomonadota</taxon>
        <taxon>Gammaproteobacteria</taxon>
        <taxon>Cellvibrionales</taxon>
        <taxon>Halieaceae</taxon>
        <taxon>Kineobactrum</taxon>
    </lineage>
</organism>
<dbReference type="SUPFAM" id="SSF53822">
    <property type="entry name" value="Periplasmic binding protein-like I"/>
    <property type="match status" value="1"/>
</dbReference>
<reference evidence="7" key="1">
    <citation type="submission" date="2017-11" db="EMBL/GenBank/DDBJ databases">
        <title>The draft genome sequence of Chromatocurvus sp. F02.</title>
        <authorList>
            <person name="Du Z.-J."/>
            <person name="Chang Y.-Q."/>
        </authorList>
    </citation>
    <scope>NUCLEOTIDE SEQUENCE [LARGE SCALE GENOMIC DNA]</scope>
    <source>
        <strain evidence="7">F02</strain>
    </source>
</reference>
<gene>
    <name evidence="6" type="ORF">CWI75_15315</name>
</gene>
<evidence type="ECO:0000313" key="6">
    <source>
        <dbReference type="EMBL" id="PLW81399.1"/>
    </source>
</evidence>
<dbReference type="InterPro" id="IPR046335">
    <property type="entry name" value="LacI/GalR-like_sensor"/>
</dbReference>
<dbReference type="PROSITE" id="PS00356">
    <property type="entry name" value="HTH_LACI_1"/>
    <property type="match status" value="1"/>
</dbReference>
<dbReference type="Pfam" id="PF13377">
    <property type="entry name" value="Peripla_BP_3"/>
    <property type="match status" value="1"/>
</dbReference>
<dbReference type="RefSeq" id="WP_101522405.1">
    <property type="nucleotide sequence ID" value="NZ_PKLZ01000013.1"/>
</dbReference>
<dbReference type="InterPro" id="IPR000843">
    <property type="entry name" value="HTH_LacI"/>
</dbReference>
<feature type="region of interest" description="Disordered" evidence="4">
    <location>
        <begin position="333"/>
        <end position="356"/>
    </location>
</feature>
<dbReference type="CDD" id="cd01392">
    <property type="entry name" value="HTH_LacI"/>
    <property type="match status" value="1"/>
</dbReference>
<comment type="caution">
    <text evidence="6">The sequence shown here is derived from an EMBL/GenBank/DDBJ whole genome shotgun (WGS) entry which is preliminary data.</text>
</comment>
<dbReference type="SUPFAM" id="SSF47413">
    <property type="entry name" value="lambda repressor-like DNA-binding domains"/>
    <property type="match status" value="1"/>
</dbReference>
<keyword evidence="1" id="KW-0805">Transcription regulation</keyword>
<keyword evidence="2" id="KW-0238">DNA-binding</keyword>
<evidence type="ECO:0000259" key="5">
    <source>
        <dbReference type="PROSITE" id="PS50932"/>
    </source>
</evidence>
<accession>A0A2N5XZ75</accession>
<dbReference type="InterPro" id="IPR010982">
    <property type="entry name" value="Lambda_DNA-bd_dom_sf"/>
</dbReference>
<dbReference type="PANTHER" id="PTHR30146:SF109">
    <property type="entry name" value="HTH-TYPE TRANSCRIPTIONAL REGULATOR GALS"/>
    <property type="match status" value="1"/>
</dbReference>
<protein>
    <recommendedName>
        <fullName evidence="5">HTH lacI-type domain-containing protein</fullName>
    </recommendedName>
</protein>
<keyword evidence="3" id="KW-0804">Transcription</keyword>
<sequence>MASLHSSITPKHRATIREVAEIAGVSISTVSRALTGHRGVGDQTRSRVVEIAKKVGYQPSGAARSLRTSRSLTIAMLAPDLENPGNQTEVRTAISVAAARGYSLMVFDYSAGSTGGFSVINRIRESDVDGVLLGAARLKVTRELLDLLESGIPVESVGESTTPHVEGTFIVDNATWFHYDKAACTHAARRLFSMGHRQVAYIDWRDQSLLGRTRFQAFQECAIAHGLPESSVTLLKAAKKEEAVGLVQHALANSPTPTAIISGNGVMTPYTLEGIHSAHARIPDDLSFIAFGDSPWHRAFQPSLSVIRRNIEGEAAGMVERLIARIEGREVPEPDIQPTEFIDRASIAPPPQTEPD</sequence>
<dbReference type="SMART" id="SM00354">
    <property type="entry name" value="HTH_LACI"/>
    <property type="match status" value="1"/>
</dbReference>
<dbReference type="PANTHER" id="PTHR30146">
    <property type="entry name" value="LACI-RELATED TRANSCRIPTIONAL REPRESSOR"/>
    <property type="match status" value="1"/>
</dbReference>
<dbReference type="AlphaFoldDB" id="A0A2N5XZ75"/>
<dbReference type="EMBL" id="PKLZ01000013">
    <property type="protein sequence ID" value="PLW81399.1"/>
    <property type="molecule type" value="Genomic_DNA"/>
</dbReference>
<dbReference type="Gene3D" id="3.40.50.2300">
    <property type="match status" value="2"/>
</dbReference>